<feature type="chain" id="PRO_5025340525" evidence="10">
    <location>
        <begin position="31"/>
        <end position="1082"/>
    </location>
</feature>
<feature type="region of interest" description="Disordered" evidence="8">
    <location>
        <begin position="371"/>
        <end position="411"/>
    </location>
</feature>
<keyword evidence="3" id="KW-1003">Cell membrane</keyword>
<protein>
    <submittedName>
        <fullName evidence="12">Transmembrane protein 8B</fullName>
    </submittedName>
</protein>
<evidence type="ECO:0000256" key="6">
    <source>
        <dbReference type="ARBA" id="ARBA00023136"/>
    </source>
</evidence>
<keyword evidence="5 9" id="KW-1133">Transmembrane helix</keyword>
<dbReference type="PROSITE" id="PS50026">
    <property type="entry name" value="EGF_3"/>
    <property type="match status" value="1"/>
</dbReference>
<evidence type="ECO:0000313" key="12">
    <source>
        <dbReference type="EMBL" id="LAC24684.1"/>
    </source>
</evidence>
<feature type="compositionally biased region" description="Low complexity" evidence="8">
    <location>
        <begin position="471"/>
        <end position="493"/>
    </location>
</feature>
<feature type="region of interest" description="Disordered" evidence="8">
    <location>
        <begin position="289"/>
        <end position="341"/>
    </location>
</feature>
<dbReference type="PANTHER" id="PTHR14319">
    <property type="entry name" value="FIVE-SPAN TRANSMEMBRANE PROTEIN M83"/>
    <property type="match status" value="1"/>
</dbReference>
<dbReference type="PROSITE" id="PS01186">
    <property type="entry name" value="EGF_2"/>
    <property type="match status" value="1"/>
</dbReference>
<feature type="transmembrane region" description="Helical" evidence="9">
    <location>
        <begin position="964"/>
        <end position="986"/>
    </location>
</feature>
<dbReference type="PANTHER" id="PTHR14319:SF3">
    <property type="entry name" value="TRANSMEMBRANE PROTEIN-LIKE PROTEIN"/>
    <property type="match status" value="1"/>
</dbReference>
<evidence type="ECO:0000256" key="1">
    <source>
        <dbReference type="ARBA" id="ARBA00004651"/>
    </source>
</evidence>
<feature type="transmembrane region" description="Helical" evidence="9">
    <location>
        <begin position="940"/>
        <end position="958"/>
    </location>
</feature>
<evidence type="ECO:0000259" key="11">
    <source>
        <dbReference type="PROSITE" id="PS50026"/>
    </source>
</evidence>
<feature type="transmembrane region" description="Helical" evidence="9">
    <location>
        <begin position="911"/>
        <end position="933"/>
    </location>
</feature>
<dbReference type="Pfam" id="PF12036">
    <property type="entry name" value="DUF3522"/>
    <property type="match status" value="1"/>
</dbReference>
<name>A0A6A7G2I8_9CRUS</name>
<feature type="compositionally biased region" description="Low complexity" evidence="8">
    <location>
        <begin position="371"/>
        <end position="398"/>
    </location>
</feature>
<dbReference type="EMBL" id="IACT01005533">
    <property type="protein sequence ID" value="LAC24684.1"/>
    <property type="molecule type" value="mRNA"/>
</dbReference>
<keyword evidence="4 9" id="KW-0812">Transmembrane</keyword>
<feature type="compositionally biased region" description="Basic and acidic residues" evidence="8">
    <location>
        <begin position="302"/>
        <end position="311"/>
    </location>
</feature>
<feature type="disulfide bond" evidence="7">
    <location>
        <begin position="832"/>
        <end position="841"/>
    </location>
</feature>
<evidence type="ECO:0000256" key="10">
    <source>
        <dbReference type="SAM" id="SignalP"/>
    </source>
</evidence>
<keyword evidence="7" id="KW-0245">EGF-like domain</keyword>
<dbReference type="PROSITE" id="PS00022">
    <property type="entry name" value="EGF_1"/>
    <property type="match status" value="1"/>
</dbReference>
<feature type="signal peptide" evidence="10">
    <location>
        <begin position="1"/>
        <end position="30"/>
    </location>
</feature>
<evidence type="ECO:0000256" key="8">
    <source>
        <dbReference type="SAM" id="MobiDB-lite"/>
    </source>
</evidence>
<evidence type="ECO:0000256" key="4">
    <source>
        <dbReference type="ARBA" id="ARBA00022692"/>
    </source>
</evidence>
<feature type="transmembrane region" description="Helical" evidence="9">
    <location>
        <begin position="998"/>
        <end position="1021"/>
    </location>
</feature>
<evidence type="ECO:0000256" key="2">
    <source>
        <dbReference type="ARBA" id="ARBA00005542"/>
    </source>
</evidence>
<dbReference type="InterPro" id="IPR000742">
    <property type="entry name" value="EGF"/>
</dbReference>
<keyword evidence="10" id="KW-0732">Signal</keyword>
<reference evidence="12" key="1">
    <citation type="submission" date="2017-11" db="EMBL/GenBank/DDBJ databases">
        <title>The sensing device of the deep-sea amphipod.</title>
        <authorList>
            <person name="Kobayashi H."/>
            <person name="Nagahama T."/>
            <person name="Arai W."/>
            <person name="Sasagawa Y."/>
            <person name="Umeda M."/>
            <person name="Hayashi T."/>
            <person name="Nikaido I."/>
            <person name="Watanabe H."/>
            <person name="Oguri K."/>
            <person name="Kitazato H."/>
            <person name="Fujioka K."/>
            <person name="Kido Y."/>
            <person name="Takami H."/>
        </authorList>
    </citation>
    <scope>NUCLEOTIDE SEQUENCE</scope>
    <source>
        <tissue evidence="12">Whole body</tissue>
    </source>
</reference>
<dbReference type="AlphaFoldDB" id="A0A6A7G2I8"/>
<dbReference type="GO" id="GO:0005886">
    <property type="term" value="C:plasma membrane"/>
    <property type="evidence" value="ECO:0007669"/>
    <property type="project" value="UniProtKB-SubCell"/>
</dbReference>
<accession>A0A6A7G2I8</accession>
<feature type="transmembrane region" description="Helical" evidence="9">
    <location>
        <begin position="851"/>
        <end position="876"/>
    </location>
</feature>
<evidence type="ECO:0000256" key="3">
    <source>
        <dbReference type="ARBA" id="ARBA00022475"/>
    </source>
</evidence>
<keyword evidence="6 9" id="KW-0472">Membrane</keyword>
<comment type="similarity">
    <text evidence="2">Belongs to the TMEM8 family.</text>
</comment>
<evidence type="ECO:0000256" key="5">
    <source>
        <dbReference type="ARBA" id="ARBA00022989"/>
    </source>
</evidence>
<sequence>MKEKSLRWLSKQSSLFTTLLFSVLCIPASATIQSAYDGRMGVSREVMAGRQLYVYTAYKDMQIFHFTIPPLTSKVTFSFTANDTEACDPRNVSMYLTPGSYPVVAAEGEQFPSGLWVDRGVAVYPVQLVSDDVPVLHNVVAPVPGPWFMAGAVMEDSNRITQAGLVPSCQSWVRIEATYHQDVSVITILPSLADQPQPSTLVTLTKDTYYRFYVGTYGFTTTVSLTNCSGKSSDFVTDFDNLTMDYNTYDNSSAGNETYEREASAAAAAALCPVVLELTPLSLSHHSSNHSTIVNCSQPRPAGDDNNKDELYEWSTSANNTDGDAVYSRGDTFNSRARNDTYDNATQFSSTATHSPESESRLLQSLLHPPQPLLSETSKSPTLSTSSSTSPPASMLASQSENGEVGAWPTRPSLSGCGVVAMVMEDAWHYIKLQPLEEEVTLELSVSLQLCGPCQEKMSSDDDVSSKLSFSSNYTDDSNNTSDNSSIKSNDIDNNITSNSTSDSGAVLPIKDIDAAAVDESNSNFNVATDDIIADKLLDAKIIEETNLSGTDDNIDAIVNDIDKNINLNINDNSIDNGLLDDIIDGGDIYYNNNSSNNSSSEEEGFEKLLPEAGSAITDSKCWNRHDLVRKTFSGNFVFEYDLSPNSNGSVPLLVNISTATPTLLAFALTPFMDLGGTLSVELALYPFLNTSVHQYRLSGCLSSGLRTTPRHDRPCKHGYTMHLNTSSGSGSSLDNVAAAVLIPYPDPGPWYLSIAAACYRHVNTTDTSNNNNSSSNATVSEQVVEEVSCNVLEVTAIFSVSSASCIHGKCGKYGSCYQLIYDGYIFSTCVCDAGYRGWACNDGSEATADWVLLLATLLLTLSNLAFLPAVVLAILRRHYTEALVYTFTMMFSTLYHACDQQTYNWCFMRLNVGVLQFCDFYSAILAFWVTLIAMADVPATIYSLLHMAGAVMVALGVEYDRTGLWVFVVPAASAFLVMAASWSLHSHATGTCYPPRRYWLGCLLPGTLLATTGFVCYAFLETHDNYQYVHSAWHVTMALSILCLLPPRRKRNIGGKLLMSDTSDCVAGCGDNEQINGTIVL</sequence>
<evidence type="ECO:0000256" key="9">
    <source>
        <dbReference type="SAM" id="Phobius"/>
    </source>
</evidence>
<comment type="caution">
    <text evidence="7">Lacks conserved residue(s) required for the propagation of feature annotation.</text>
</comment>
<dbReference type="InterPro" id="IPR021910">
    <property type="entry name" value="NGX6/PGAP6/MYMK"/>
</dbReference>
<evidence type="ECO:0000256" key="7">
    <source>
        <dbReference type="PROSITE-ProRule" id="PRU00076"/>
    </source>
</evidence>
<feature type="compositionally biased region" description="Polar residues" evidence="8">
    <location>
        <begin position="331"/>
        <end position="341"/>
    </location>
</feature>
<organism evidence="12">
    <name type="scientific">Hirondellea gigas</name>
    <dbReference type="NCBI Taxonomy" id="1518452"/>
    <lineage>
        <taxon>Eukaryota</taxon>
        <taxon>Metazoa</taxon>
        <taxon>Ecdysozoa</taxon>
        <taxon>Arthropoda</taxon>
        <taxon>Crustacea</taxon>
        <taxon>Multicrustacea</taxon>
        <taxon>Malacostraca</taxon>
        <taxon>Eumalacostraca</taxon>
        <taxon>Peracarida</taxon>
        <taxon>Amphipoda</taxon>
        <taxon>Amphilochidea</taxon>
        <taxon>Lysianassida</taxon>
        <taxon>Lysianassidira</taxon>
        <taxon>Lysianassoidea</taxon>
        <taxon>Lysianassidae</taxon>
        <taxon>Hirondellea</taxon>
    </lineage>
</organism>
<keyword evidence="7" id="KW-1015">Disulfide bond</keyword>
<proteinExistence type="evidence at transcript level"/>
<comment type="subcellular location">
    <subcellularLocation>
        <location evidence="1">Cell membrane</location>
        <topology evidence="1">Multi-pass membrane protein</topology>
    </subcellularLocation>
</comment>
<feature type="region of interest" description="Disordered" evidence="8">
    <location>
        <begin position="456"/>
        <end position="493"/>
    </location>
</feature>
<feature type="domain" description="EGF-like" evidence="11">
    <location>
        <begin position="802"/>
        <end position="842"/>
    </location>
</feature>